<accession>A0A9X2DC66</accession>
<dbReference type="EMBL" id="JAMOIL010000045">
    <property type="protein sequence ID" value="MCM0622697.1"/>
    <property type="molecule type" value="Genomic_DNA"/>
</dbReference>
<evidence type="ECO:0000313" key="2">
    <source>
        <dbReference type="Proteomes" id="UP001139485"/>
    </source>
</evidence>
<evidence type="ECO:0000313" key="1">
    <source>
        <dbReference type="EMBL" id="MCM0622697.1"/>
    </source>
</evidence>
<dbReference type="AlphaFoldDB" id="A0A9X2DC66"/>
<dbReference type="Proteomes" id="UP001139485">
    <property type="component" value="Unassembled WGS sequence"/>
</dbReference>
<name>A0A9X2DC66_9ACTN</name>
<keyword evidence="2" id="KW-1185">Reference proteome</keyword>
<organism evidence="1 2">
    <name type="scientific">Nocardioides bruguierae</name>
    <dbReference type="NCBI Taxonomy" id="2945102"/>
    <lineage>
        <taxon>Bacteria</taxon>
        <taxon>Bacillati</taxon>
        <taxon>Actinomycetota</taxon>
        <taxon>Actinomycetes</taxon>
        <taxon>Propionibacteriales</taxon>
        <taxon>Nocardioidaceae</taxon>
        <taxon>Nocardioides</taxon>
    </lineage>
</organism>
<gene>
    <name evidence="1" type="ORF">M8330_20615</name>
</gene>
<sequence length="63" mass="6847">MPGHVHVAADAIALSRFTGIAGYRTADGVIHLSRADAQEWLCEQRQARQNSRPTTTEPEEGTA</sequence>
<dbReference type="RefSeq" id="WP_250828866.1">
    <property type="nucleotide sequence ID" value="NZ_JAMOIL010000045.1"/>
</dbReference>
<proteinExistence type="predicted"/>
<reference evidence="1" key="1">
    <citation type="submission" date="2022-05" db="EMBL/GenBank/DDBJ databases">
        <authorList>
            <person name="Tuo L."/>
        </authorList>
    </citation>
    <scope>NUCLEOTIDE SEQUENCE</scope>
    <source>
        <strain evidence="1">BSK12Z-4</strain>
    </source>
</reference>
<protein>
    <submittedName>
        <fullName evidence="1">Uncharacterized protein</fullName>
    </submittedName>
</protein>
<comment type="caution">
    <text evidence="1">The sequence shown here is derived from an EMBL/GenBank/DDBJ whole genome shotgun (WGS) entry which is preliminary data.</text>
</comment>